<evidence type="ECO:0000313" key="1">
    <source>
        <dbReference type="EMBL" id="MDK1683476.1"/>
    </source>
</evidence>
<gene>
    <name evidence="1" type="ORF">QOR41_06420</name>
</gene>
<dbReference type="AlphaFoldDB" id="A0AAW6UQH3"/>
<sequence length="116" mass="13297">MQSGKLPHRITIEYETEGEQDQVTGYVPVIWTEFTKVWGKHEALSTKDQLQAQAINSSMTARCKIRYSSTASRIDSTMRVLFRGKYWKIDGDPIPDNQSGLEWLTLNLAEGEAEWM</sequence>
<dbReference type="NCBIfam" id="TIGR01563">
    <property type="entry name" value="gp16_SPP1"/>
    <property type="match status" value="1"/>
</dbReference>
<dbReference type="EMBL" id="JASKNE010000001">
    <property type="protein sequence ID" value="MDK1683476.1"/>
    <property type="molecule type" value="Genomic_DNA"/>
</dbReference>
<accession>A0AAW6UQH3</accession>
<name>A0AAW6UQH3_9GAMM</name>
<dbReference type="Proteomes" id="UP001241935">
    <property type="component" value="Unassembled WGS sequence"/>
</dbReference>
<dbReference type="Gene3D" id="2.40.10.270">
    <property type="entry name" value="Bacteriophage SPP1 head-tail adaptor protein"/>
    <property type="match status" value="1"/>
</dbReference>
<protein>
    <submittedName>
        <fullName evidence="1">Phage head closure protein</fullName>
    </submittedName>
</protein>
<evidence type="ECO:0000313" key="2">
    <source>
        <dbReference type="Proteomes" id="UP001241935"/>
    </source>
</evidence>
<comment type="caution">
    <text evidence="1">The sequence shown here is derived from an EMBL/GenBank/DDBJ whole genome shotgun (WGS) entry which is preliminary data.</text>
</comment>
<dbReference type="InterPro" id="IPR038666">
    <property type="entry name" value="SSP1_head-tail_sf"/>
</dbReference>
<organism evidence="1 2">
    <name type="scientific">Acinetobacter terrestris</name>
    <dbReference type="NCBI Taxonomy" id="2529843"/>
    <lineage>
        <taxon>Bacteria</taxon>
        <taxon>Pseudomonadati</taxon>
        <taxon>Pseudomonadota</taxon>
        <taxon>Gammaproteobacteria</taxon>
        <taxon>Moraxellales</taxon>
        <taxon>Moraxellaceae</taxon>
        <taxon>Acinetobacter</taxon>
        <taxon>Acinetobacter Taxon 24</taxon>
    </lineage>
</organism>
<dbReference type="RefSeq" id="WP_284066729.1">
    <property type="nucleotide sequence ID" value="NZ_JASKNE010000001.1"/>
</dbReference>
<dbReference type="Pfam" id="PF05521">
    <property type="entry name" value="Phage_HCP"/>
    <property type="match status" value="1"/>
</dbReference>
<proteinExistence type="predicted"/>
<reference evidence="1" key="1">
    <citation type="submission" date="2023-04" db="EMBL/GenBank/DDBJ databases">
        <title>The environmental microbiomes in feedlot watering bowls are a reservoir of florfenicol resistance for bovine respiratory disease pathogens.</title>
        <authorList>
            <person name="Kos D.W."/>
            <person name="Ruzzini A.C."/>
            <person name="Schreiner B."/>
            <person name="Jelinski M.D."/>
        </authorList>
    </citation>
    <scope>NUCLEOTIDE SEQUENCE</scope>
    <source>
        <strain evidence="1">WB3</strain>
    </source>
</reference>
<dbReference type="InterPro" id="IPR008767">
    <property type="entry name" value="Phage_SPP1_head-tail_adaptor"/>
</dbReference>